<evidence type="ECO:0000313" key="2">
    <source>
        <dbReference type="EMBL" id="SFL10926.1"/>
    </source>
</evidence>
<dbReference type="EMBL" id="FOTC01000002">
    <property type="protein sequence ID" value="SFL10926.1"/>
    <property type="molecule type" value="Genomic_DNA"/>
</dbReference>
<feature type="region of interest" description="Disordered" evidence="1">
    <location>
        <begin position="1"/>
        <end position="25"/>
    </location>
</feature>
<organism evidence="2 3">
    <name type="scientific">Halogranum rubrum</name>
    <dbReference type="NCBI Taxonomy" id="553466"/>
    <lineage>
        <taxon>Archaea</taxon>
        <taxon>Methanobacteriati</taxon>
        <taxon>Methanobacteriota</taxon>
        <taxon>Stenosarchaea group</taxon>
        <taxon>Halobacteria</taxon>
        <taxon>Halobacteriales</taxon>
        <taxon>Haloferacaceae</taxon>
    </lineage>
</organism>
<evidence type="ECO:0000256" key="1">
    <source>
        <dbReference type="SAM" id="MobiDB-lite"/>
    </source>
</evidence>
<dbReference type="STRING" id="553466.SAMN04487950_2503"/>
<sequence>MAGRHTYAPTAPYGTAHQFSEDDDGKPVVTDDGERIGTVTAVADGAATLEADETLSDSIREGFGVERGATSTIRKEQISTVTDEEVRLKRL</sequence>
<name>A0A1I4F2C7_9EURY</name>
<protein>
    <recommendedName>
        <fullName evidence="4">PRC-barrel domain-containing protein</fullName>
    </recommendedName>
</protein>
<dbReference type="AlphaFoldDB" id="A0A1I4F2C7"/>
<gene>
    <name evidence="2" type="ORF">SAMN04487950_2503</name>
</gene>
<evidence type="ECO:0008006" key="4">
    <source>
        <dbReference type="Google" id="ProtNLM"/>
    </source>
</evidence>
<reference evidence="3" key="1">
    <citation type="submission" date="2016-10" db="EMBL/GenBank/DDBJ databases">
        <authorList>
            <person name="Varghese N."/>
            <person name="Submissions S."/>
        </authorList>
    </citation>
    <scope>NUCLEOTIDE SEQUENCE [LARGE SCALE GENOMIC DNA]</scope>
    <source>
        <strain evidence="3">CGMCC 1.7738</strain>
    </source>
</reference>
<dbReference type="Proteomes" id="UP000199607">
    <property type="component" value="Unassembled WGS sequence"/>
</dbReference>
<accession>A0A1I4F2C7</accession>
<proteinExistence type="predicted"/>
<dbReference type="RefSeq" id="WP_089869754.1">
    <property type="nucleotide sequence ID" value="NZ_FOTC01000002.1"/>
</dbReference>
<evidence type="ECO:0000313" key="3">
    <source>
        <dbReference type="Proteomes" id="UP000199607"/>
    </source>
</evidence>
<keyword evidence="3" id="KW-1185">Reference proteome</keyword>